<proteinExistence type="predicted"/>
<comment type="caution">
    <text evidence="1">The sequence shown here is derived from an EMBL/GenBank/DDBJ whole genome shotgun (WGS) entry which is preliminary data.</text>
</comment>
<gene>
    <name evidence="1" type="ORF">HPB51_016225</name>
</gene>
<dbReference type="EMBL" id="JABSTU010000004">
    <property type="protein sequence ID" value="KAH8033770.1"/>
    <property type="molecule type" value="Genomic_DNA"/>
</dbReference>
<evidence type="ECO:0000313" key="1">
    <source>
        <dbReference type="EMBL" id="KAH8033770.1"/>
    </source>
</evidence>
<reference evidence="1" key="2">
    <citation type="submission" date="2021-09" db="EMBL/GenBank/DDBJ databases">
        <authorList>
            <person name="Jia N."/>
            <person name="Wang J."/>
            <person name="Shi W."/>
            <person name="Du L."/>
            <person name="Sun Y."/>
            <person name="Zhan W."/>
            <person name="Jiang J."/>
            <person name="Wang Q."/>
            <person name="Zhang B."/>
            <person name="Ji P."/>
            <person name="Sakyi L.B."/>
            <person name="Cui X."/>
            <person name="Yuan T."/>
            <person name="Jiang B."/>
            <person name="Yang W."/>
            <person name="Lam T.T.-Y."/>
            <person name="Chang Q."/>
            <person name="Ding S."/>
            <person name="Wang X."/>
            <person name="Zhu J."/>
            <person name="Ruan X."/>
            <person name="Zhao L."/>
            <person name="Wei J."/>
            <person name="Que T."/>
            <person name="Du C."/>
            <person name="Cheng J."/>
            <person name="Dai P."/>
            <person name="Han X."/>
            <person name="Huang E."/>
            <person name="Gao Y."/>
            <person name="Liu J."/>
            <person name="Shao H."/>
            <person name="Ye R."/>
            <person name="Li L."/>
            <person name="Wei W."/>
            <person name="Wang X."/>
            <person name="Wang C."/>
            <person name="Huo Q."/>
            <person name="Li W."/>
            <person name="Guo W."/>
            <person name="Chen H."/>
            <person name="Chen S."/>
            <person name="Zhou L."/>
            <person name="Zhou L."/>
            <person name="Ni X."/>
            <person name="Tian J."/>
            <person name="Zhou Y."/>
            <person name="Sheng Y."/>
            <person name="Liu T."/>
            <person name="Pan Y."/>
            <person name="Xia L."/>
            <person name="Li J."/>
            <person name="Zhao F."/>
            <person name="Cao W."/>
        </authorList>
    </citation>
    <scope>NUCLEOTIDE SEQUENCE</scope>
    <source>
        <strain evidence="1">Rmic-2018</strain>
        <tissue evidence="1">Larvae</tissue>
    </source>
</reference>
<protein>
    <submittedName>
        <fullName evidence="1">Uncharacterized protein</fullName>
    </submittedName>
</protein>
<sequence length="188" mass="21320">MNLTTRHWLVMLGSQFSDLSPDERCMLLKAHSAGVVVYYDNSLGNDSFESSEEASSVVLGDKQRKLWRTCRRDSRTQTELNQRAAVDDRFYLSQHSEELFATEAASSKATLELLADGSKVLLQDFCVVLEPLKFTIELVLRAEMRRPEDVSDFSQAAVRQLRQMCPGFPHLKQQHLLEGIDAFPLLIA</sequence>
<organism evidence="1 2">
    <name type="scientific">Rhipicephalus microplus</name>
    <name type="common">Cattle tick</name>
    <name type="synonym">Boophilus microplus</name>
    <dbReference type="NCBI Taxonomy" id="6941"/>
    <lineage>
        <taxon>Eukaryota</taxon>
        <taxon>Metazoa</taxon>
        <taxon>Ecdysozoa</taxon>
        <taxon>Arthropoda</taxon>
        <taxon>Chelicerata</taxon>
        <taxon>Arachnida</taxon>
        <taxon>Acari</taxon>
        <taxon>Parasitiformes</taxon>
        <taxon>Ixodida</taxon>
        <taxon>Ixodoidea</taxon>
        <taxon>Ixodidae</taxon>
        <taxon>Rhipicephalinae</taxon>
        <taxon>Rhipicephalus</taxon>
        <taxon>Boophilus</taxon>
    </lineage>
</organism>
<dbReference type="AlphaFoldDB" id="A0A9J6EHI0"/>
<accession>A0A9J6EHI0</accession>
<reference evidence="1" key="1">
    <citation type="journal article" date="2020" name="Cell">
        <title>Large-Scale Comparative Analyses of Tick Genomes Elucidate Their Genetic Diversity and Vector Capacities.</title>
        <authorList>
            <consortium name="Tick Genome and Microbiome Consortium (TIGMIC)"/>
            <person name="Jia N."/>
            <person name="Wang J."/>
            <person name="Shi W."/>
            <person name="Du L."/>
            <person name="Sun Y."/>
            <person name="Zhan W."/>
            <person name="Jiang J.F."/>
            <person name="Wang Q."/>
            <person name="Zhang B."/>
            <person name="Ji P."/>
            <person name="Bell-Sakyi L."/>
            <person name="Cui X.M."/>
            <person name="Yuan T.T."/>
            <person name="Jiang B.G."/>
            <person name="Yang W.F."/>
            <person name="Lam T.T."/>
            <person name="Chang Q.C."/>
            <person name="Ding S.J."/>
            <person name="Wang X.J."/>
            <person name="Zhu J.G."/>
            <person name="Ruan X.D."/>
            <person name="Zhao L."/>
            <person name="Wei J.T."/>
            <person name="Ye R.Z."/>
            <person name="Que T.C."/>
            <person name="Du C.H."/>
            <person name="Zhou Y.H."/>
            <person name="Cheng J.X."/>
            <person name="Dai P.F."/>
            <person name="Guo W.B."/>
            <person name="Han X.H."/>
            <person name="Huang E.J."/>
            <person name="Li L.F."/>
            <person name="Wei W."/>
            <person name="Gao Y.C."/>
            <person name="Liu J.Z."/>
            <person name="Shao H.Z."/>
            <person name="Wang X."/>
            <person name="Wang C.C."/>
            <person name="Yang T.C."/>
            <person name="Huo Q.B."/>
            <person name="Li W."/>
            <person name="Chen H.Y."/>
            <person name="Chen S.E."/>
            <person name="Zhou L.G."/>
            <person name="Ni X.B."/>
            <person name="Tian J.H."/>
            <person name="Sheng Y."/>
            <person name="Liu T."/>
            <person name="Pan Y.S."/>
            <person name="Xia L.Y."/>
            <person name="Li J."/>
            <person name="Zhao F."/>
            <person name="Cao W.C."/>
        </authorList>
    </citation>
    <scope>NUCLEOTIDE SEQUENCE</scope>
    <source>
        <strain evidence="1">Rmic-2018</strain>
    </source>
</reference>
<keyword evidence="2" id="KW-1185">Reference proteome</keyword>
<evidence type="ECO:0000313" key="2">
    <source>
        <dbReference type="Proteomes" id="UP000821866"/>
    </source>
</evidence>
<dbReference type="Proteomes" id="UP000821866">
    <property type="component" value="Chromosome 2"/>
</dbReference>
<name>A0A9J6EHI0_RHIMP</name>